<evidence type="ECO:0000256" key="1">
    <source>
        <dbReference type="SAM" id="Phobius"/>
    </source>
</evidence>
<dbReference type="EMBL" id="CCKQ01006488">
    <property type="protein sequence ID" value="CDW77799.1"/>
    <property type="molecule type" value="Genomic_DNA"/>
</dbReference>
<evidence type="ECO:0008006" key="4">
    <source>
        <dbReference type="Google" id="ProtNLM"/>
    </source>
</evidence>
<keyword evidence="1" id="KW-0812">Transmembrane</keyword>
<protein>
    <recommendedName>
        <fullName evidence="4">Transmembrane protein</fullName>
    </recommendedName>
</protein>
<feature type="transmembrane region" description="Helical" evidence="1">
    <location>
        <begin position="312"/>
        <end position="332"/>
    </location>
</feature>
<accession>A0A078A6G7</accession>
<sequence length="624" mass="74327">MIEPTSMENFDSTRTKRHDLKDSIDDIINLYEKSQDQISNRSEALVQSFGRTVRYTYSQGKTNQMTNWSLDEAIIGLDVLRSFQQRGFKDKGYSISYWLQISQWLALMISLTLLIFSNENEVLSKTVLMITIIQILMRCMIISVRYATTNDSSLQSQKQRIFSQEEMLNEWVNDGWISIKPKQLDAEIKNCMIRNEVENVFFKFKFFLKMNEYYKDRLLNFNYVNENPYDPKMDAKIYKNFVASYSKGQEQQTLKRSQISDDQTTQKDNAMNIHVSYLETPSKDDLFTYFPGRQVLREQFLAFRNIVPTYKFFKFFPLAISHCILPLIIEFYQDCMLGEEDYYREKYRTGQFWTFNILLLYFNIMTLGTNLYFIALGSQDMKRRMVAMRSCESHLEPNRFKIKDIYKAFPLINFFDPKTLLSWMDLRIMYLDMGRRFFYRFKTYATVYLIFYSFAGTIFLAWYFVLYQEYTADLSMIVTIVSEILITFLFLYKTFYYGAQVNEISNSHLLRLSEIKSIMQRFLQEWEECISSKKINDVLLNNTYKNAFLYFKYKTQDVGPKCGKMDIKRSLEVLEAIQERLEKEIQFNPITILNIPLNMTIINAIRTSFFSLIIAMINFKIKVF</sequence>
<evidence type="ECO:0000313" key="3">
    <source>
        <dbReference type="Proteomes" id="UP000039865"/>
    </source>
</evidence>
<dbReference type="OMA" id="KADITHM"/>
<keyword evidence="1" id="KW-0472">Membrane</keyword>
<dbReference type="AlphaFoldDB" id="A0A078A6G7"/>
<organism evidence="2 3">
    <name type="scientific">Stylonychia lemnae</name>
    <name type="common">Ciliate</name>
    <dbReference type="NCBI Taxonomy" id="5949"/>
    <lineage>
        <taxon>Eukaryota</taxon>
        <taxon>Sar</taxon>
        <taxon>Alveolata</taxon>
        <taxon>Ciliophora</taxon>
        <taxon>Intramacronucleata</taxon>
        <taxon>Spirotrichea</taxon>
        <taxon>Stichotrichia</taxon>
        <taxon>Sporadotrichida</taxon>
        <taxon>Oxytrichidae</taxon>
        <taxon>Stylonychinae</taxon>
        <taxon>Stylonychia</taxon>
    </lineage>
</organism>
<feature type="transmembrane region" description="Helical" evidence="1">
    <location>
        <begin position="95"/>
        <end position="116"/>
    </location>
</feature>
<feature type="transmembrane region" description="Helical" evidence="1">
    <location>
        <begin position="352"/>
        <end position="375"/>
    </location>
</feature>
<feature type="transmembrane region" description="Helical" evidence="1">
    <location>
        <begin position="443"/>
        <end position="464"/>
    </location>
</feature>
<reference evidence="2 3" key="1">
    <citation type="submission" date="2014-06" db="EMBL/GenBank/DDBJ databases">
        <authorList>
            <person name="Swart Estienne"/>
        </authorList>
    </citation>
    <scope>NUCLEOTIDE SEQUENCE [LARGE SCALE GENOMIC DNA]</scope>
    <source>
        <strain evidence="2 3">130c</strain>
    </source>
</reference>
<feature type="transmembrane region" description="Helical" evidence="1">
    <location>
        <begin position="470"/>
        <end position="492"/>
    </location>
</feature>
<keyword evidence="3" id="KW-1185">Reference proteome</keyword>
<dbReference type="InParanoid" id="A0A078A6G7"/>
<proteinExistence type="predicted"/>
<dbReference type="Proteomes" id="UP000039865">
    <property type="component" value="Unassembled WGS sequence"/>
</dbReference>
<gene>
    <name evidence="2" type="primary">Contig19218.g20374</name>
    <name evidence="2" type="ORF">STYLEM_6765</name>
</gene>
<name>A0A078A6G7_STYLE</name>
<feature type="transmembrane region" description="Helical" evidence="1">
    <location>
        <begin position="128"/>
        <end position="148"/>
    </location>
</feature>
<keyword evidence="1" id="KW-1133">Transmembrane helix</keyword>
<evidence type="ECO:0000313" key="2">
    <source>
        <dbReference type="EMBL" id="CDW77799.1"/>
    </source>
</evidence>